<evidence type="ECO:0000259" key="5">
    <source>
        <dbReference type="SMART" id="SM00737"/>
    </source>
</evidence>
<dbReference type="InterPro" id="IPR014756">
    <property type="entry name" value="Ig_E-set"/>
</dbReference>
<keyword evidence="4" id="KW-0732">Signal</keyword>
<dbReference type="OrthoDB" id="6489092at2759"/>
<keyword evidence="3" id="KW-0964">Secreted</keyword>
<evidence type="ECO:0000313" key="7">
    <source>
        <dbReference type="Proteomes" id="UP000192578"/>
    </source>
</evidence>
<dbReference type="AlphaFoldDB" id="A0A1W0WCD1"/>
<dbReference type="FunFam" id="2.60.40.770:FF:000001">
    <property type="entry name" value="NPC intracellular cholesterol transporter 2"/>
    <property type="match status" value="1"/>
</dbReference>
<dbReference type="SUPFAM" id="SSF81296">
    <property type="entry name" value="E set domains"/>
    <property type="match status" value="1"/>
</dbReference>
<evidence type="ECO:0000256" key="2">
    <source>
        <dbReference type="ARBA" id="ARBA00006370"/>
    </source>
</evidence>
<protein>
    <recommendedName>
        <fullName evidence="5">MD-2-related lipid-recognition domain-containing protein</fullName>
    </recommendedName>
</protein>
<dbReference type="PANTHER" id="PTHR11306:SF68">
    <property type="entry name" value="NPC INTRACELLULAR CHOLESTEROL TRANSPORTER 2"/>
    <property type="match status" value="1"/>
</dbReference>
<feature type="signal peptide" evidence="4">
    <location>
        <begin position="1"/>
        <end position="20"/>
    </location>
</feature>
<feature type="domain" description="MD-2-related lipid-recognition" evidence="5">
    <location>
        <begin position="25"/>
        <end position="150"/>
    </location>
</feature>
<name>A0A1W0WCD1_HYPEX</name>
<dbReference type="Proteomes" id="UP000192578">
    <property type="component" value="Unassembled WGS sequence"/>
</dbReference>
<reference evidence="7" key="1">
    <citation type="submission" date="2017-01" db="EMBL/GenBank/DDBJ databases">
        <title>Comparative genomics of anhydrobiosis in the tardigrade Hypsibius dujardini.</title>
        <authorList>
            <person name="Yoshida Y."/>
            <person name="Koutsovoulos G."/>
            <person name="Laetsch D."/>
            <person name="Stevens L."/>
            <person name="Kumar S."/>
            <person name="Horikawa D."/>
            <person name="Ishino K."/>
            <person name="Komine S."/>
            <person name="Tomita M."/>
            <person name="Blaxter M."/>
            <person name="Arakawa K."/>
        </authorList>
    </citation>
    <scope>NUCLEOTIDE SEQUENCE [LARGE SCALE GENOMIC DNA]</scope>
    <source>
        <strain evidence="7">Z151</strain>
    </source>
</reference>
<evidence type="ECO:0000313" key="6">
    <source>
        <dbReference type="EMBL" id="OQV12885.1"/>
    </source>
</evidence>
<accession>A0A1W0WCD1</accession>
<comment type="similarity">
    <text evidence="2">Belongs to the NPC2 family.</text>
</comment>
<dbReference type="Gene3D" id="2.60.40.770">
    <property type="match status" value="1"/>
</dbReference>
<feature type="chain" id="PRO_5013071395" description="MD-2-related lipid-recognition domain-containing protein" evidence="4">
    <location>
        <begin position="21"/>
        <end position="153"/>
    </location>
</feature>
<dbReference type="SMART" id="SM00737">
    <property type="entry name" value="ML"/>
    <property type="match status" value="1"/>
</dbReference>
<evidence type="ECO:0000256" key="4">
    <source>
        <dbReference type="SAM" id="SignalP"/>
    </source>
</evidence>
<keyword evidence="7" id="KW-1185">Reference proteome</keyword>
<dbReference type="InterPro" id="IPR039670">
    <property type="entry name" value="NPC2-like"/>
</dbReference>
<evidence type="ECO:0000256" key="1">
    <source>
        <dbReference type="ARBA" id="ARBA00004613"/>
    </source>
</evidence>
<dbReference type="EMBL" id="MTYJ01000135">
    <property type="protein sequence ID" value="OQV12885.1"/>
    <property type="molecule type" value="Genomic_DNA"/>
</dbReference>
<dbReference type="InterPro" id="IPR003172">
    <property type="entry name" value="ML_dom"/>
</dbReference>
<evidence type="ECO:0000256" key="3">
    <source>
        <dbReference type="ARBA" id="ARBA00022525"/>
    </source>
</evidence>
<dbReference type="PANTHER" id="PTHR11306">
    <property type="entry name" value="NIEMANN PICK TYPE C2 PROTEIN NPC2-RELATED"/>
    <property type="match status" value="1"/>
</dbReference>
<sequence length="153" mass="15977">MGSSVLAVVVAVGLFALAQAKQISFTDCGSQNGVIVAVDITPCSSEPCAFKRGQTVAVEVDFMSTLNNSSTAILTAFATIFGDKVPLNLAQPDACKLPGTTCPLLKSTLEKPVEQVVVPSNIPPIFIPIPLQVILTGDSNQNIFCGQVQVKIS</sequence>
<comment type="caution">
    <text evidence="6">The sequence shown here is derived from an EMBL/GenBank/DDBJ whole genome shotgun (WGS) entry which is preliminary data.</text>
</comment>
<dbReference type="GO" id="GO:0005576">
    <property type="term" value="C:extracellular region"/>
    <property type="evidence" value="ECO:0007669"/>
    <property type="project" value="UniProtKB-SubCell"/>
</dbReference>
<dbReference type="GO" id="GO:0015918">
    <property type="term" value="P:sterol transport"/>
    <property type="evidence" value="ECO:0007669"/>
    <property type="project" value="InterPro"/>
</dbReference>
<organism evidence="6 7">
    <name type="scientific">Hypsibius exemplaris</name>
    <name type="common">Freshwater tardigrade</name>
    <dbReference type="NCBI Taxonomy" id="2072580"/>
    <lineage>
        <taxon>Eukaryota</taxon>
        <taxon>Metazoa</taxon>
        <taxon>Ecdysozoa</taxon>
        <taxon>Tardigrada</taxon>
        <taxon>Eutardigrada</taxon>
        <taxon>Parachela</taxon>
        <taxon>Hypsibioidea</taxon>
        <taxon>Hypsibiidae</taxon>
        <taxon>Hypsibius</taxon>
    </lineage>
</organism>
<proteinExistence type="inferred from homology"/>
<dbReference type="Pfam" id="PF02221">
    <property type="entry name" value="E1_DerP2_DerF2"/>
    <property type="match status" value="1"/>
</dbReference>
<dbReference type="GO" id="GO:0032934">
    <property type="term" value="F:sterol binding"/>
    <property type="evidence" value="ECO:0007669"/>
    <property type="project" value="InterPro"/>
</dbReference>
<comment type="subcellular location">
    <subcellularLocation>
        <location evidence="1">Secreted</location>
    </subcellularLocation>
</comment>
<gene>
    <name evidence="6" type="ORF">BV898_12904</name>
</gene>